<evidence type="ECO:0000313" key="1">
    <source>
        <dbReference type="EMBL" id="PGH18468.1"/>
    </source>
</evidence>
<evidence type="ECO:0000313" key="2">
    <source>
        <dbReference type="Proteomes" id="UP000223968"/>
    </source>
</evidence>
<sequence>MERPDARLLVPYCLPSPLPLISPEVIEKLDVPAPRAAKLIKEYQILLNRLAAAIFEDVEIVGNETRETLKRKLSYGNFASRKIYQRHGQLLLVWPTIWQFVHLGGARERGAGSGAAGSGG</sequence>
<proteinExistence type="predicted"/>
<comment type="caution">
    <text evidence="1">The sequence shown here is derived from an EMBL/GenBank/DDBJ whole genome shotgun (WGS) entry which is preliminary data.</text>
</comment>
<keyword evidence="2" id="KW-1185">Reference proteome</keyword>
<organism evidence="1 2">
    <name type="scientific">Helicocarpus griseus UAMH5409</name>
    <dbReference type="NCBI Taxonomy" id="1447875"/>
    <lineage>
        <taxon>Eukaryota</taxon>
        <taxon>Fungi</taxon>
        <taxon>Dikarya</taxon>
        <taxon>Ascomycota</taxon>
        <taxon>Pezizomycotina</taxon>
        <taxon>Eurotiomycetes</taxon>
        <taxon>Eurotiomycetidae</taxon>
        <taxon>Onygenales</taxon>
        <taxon>Ajellomycetaceae</taxon>
        <taxon>Helicocarpus</taxon>
    </lineage>
</organism>
<reference evidence="1 2" key="1">
    <citation type="submission" date="2017-10" db="EMBL/GenBank/DDBJ databases">
        <title>Comparative genomics in systemic dimorphic fungi from Ajellomycetaceae.</title>
        <authorList>
            <person name="Munoz J.F."/>
            <person name="Mcewen J.G."/>
            <person name="Clay O.K."/>
            <person name="Cuomo C.A."/>
        </authorList>
    </citation>
    <scope>NUCLEOTIDE SEQUENCE [LARGE SCALE GENOMIC DNA]</scope>
    <source>
        <strain evidence="1 2">UAMH5409</strain>
    </source>
</reference>
<dbReference type="STRING" id="1447875.A0A2B7YC40"/>
<dbReference type="Proteomes" id="UP000223968">
    <property type="component" value="Unassembled WGS sequence"/>
</dbReference>
<dbReference type="AlphaFoldDB" id="A0A2B7YC40"/>
<gene>
    <name evidence="1" type="ORF">AJ79_00538</name>
</gene>
<name>A0A2B7YC40_9EURO</name>
<dbReference type="OrthoDB" id="4207086at2759"/>
<dbReference type="EMBL" id="PDNB01000004">
    <property type="protein sequence ID" value="PGH18468.1"/>
    <property type="molecule type" value="Genomic_DNA"/>
</dbReference>
<protein>
    <submittedName>
        <fullName evidence="1">Uncharacterized protein</fullName>
    </submittedName>
</protein>
<accession>A0A2B7YC40</accession>